<dbReference type="InterPro" id="IPR055414">
    <property type="entry name" value="LRR_R13L4/SHOC2-like"/>
</dbReference>
<dbReference type="Pfam" id="PF23598">
    <property type="entry name" value="LRR_14"/>
    <property type="match status" value="1"/>
</dbReference>
<reference evidence="9" key="1">
    <citation type="submission" date="2025-08" db="UniProtKB">
        <authorList>
            <consortium name="RefSeq"/>
        </authorList>
    </citation>
    <scope>IDENTIFICATION</scope>
</reference>
<dbReference type="InterPro" id="IPR003593">
    <property type="entry name" value="AAA+_ATPase"/>
</dbReference>
<keyword evidence="4" id="KW-0547">Nucleotide-binding</keyword>
<dbReference type="Proteomes" id="UP000515124">
    <property type="component" value="Unplaced"/>
</dbReference>
<evidence type="ECO:0000256" key="6">
    <source>
        <dbReference type="ARBA" id="ARBA00022840"/>
    </source>
</evidence>
<dbReference type="KEGG" id="pavi:110754006"/>
<feature type="domain" description="AAA+ ATPase" evidence="7">
    <location>
        <begin position="294"/>
        <end position="430"/>
    </location>
</feature>
<dbReference type="Pfam" id="PF23247">
    <property type="entry name" value="LRR_RPS2"/>
    <property type="match status" value="1"/>
</dbReference>
<dbReference type="AlphaFoldDB" id="A0A6P5SAX1"/>
<dbReference type="PRINTS" id="PR00364">
    <property type="entry name" value="DISEASERSIST"/>
</dbReference>
<keyword evidence="3" id="KW-0677">Repeat</keyword>
<dbReference type="InterPro" id="IPR057135">
    <property type="entry name" value="At4g27190-like_LRR"/>
</dbReference>
<dbReference type="Pfam" id="PF00931">
    <property type="entry name" value="NB-ARC"/>
    <property type="match status" value="1"/>
</dbReference>
<gene>
    <name evidence="9" type="primary">LOC110754006</name>
</gene>
<name>A0A6P5SAX1_PRUAV</name>
<dbReference type="SUPFAM" id="SSF52058">
    <property type="entry name" value="L domain-like"/>
    <property type="match status" value="1"/>
</dbReference>
<evidence type="ECO:0000256" key="2">
    <source>
        <dbReference type="ARBA" id="ARBA00022614"/>
    </source>
</evidence>
<dbReference type="GeneID" id="110754006"/>
<dbReference type="InterPro" id="IPR042197">
    <property type="entry name" value="Apaf_helical"/>
</dbReference>
<keyword evidence="2" id="KW-0433">Leucine-rich repeat</keyword>
<accession>A0A6P5SAX1</accession>
<dbReference type="Gene3D" id="1.10.10.10">
    <property type="entry name" value="Winged helix-like DNA-binding domain superfamily/Winged helix DNA-binding domain"/>
    <property type="match status" value="1"/>
</dbReference>
<evidence type="ECO:0000313" key="8">
    <source>
        <dbReference type="Proteomes" id="UP000515124"/>
    </source>
</evidence>
<dbReference type="InterPro" id="IPR032675">
    <property type="entry name" value="LRR_dom_sf"/>
</dbReference>
<dbReference type="PANTHER" id="PTHR33463">
    <property type="entry name" value="NB-ARC DOMAIN-CONTAINING PROTEIN-RELATED"/>
    <property type="match status" value="1"/>
</dbReference>
<dbReference type="PANTHER" id="PTHR33463:SF215">
    <property type="entry name" value="NB-ARC DOMAIN DISEASE RESISTANCE PROTEIN"/>
    <property type="match status" value="1"/>
</dbReference>
<dbReference type="Gene3D" id="1.10.8.430">
    <property type="entry name" value="Helical domain of apoptotic protease-activating factors"/>
    <property type="match status" value="1"/>
</dbReference>
<dbReference type="SMART" id="SM00382">
    <property type="entry name" value="AAA"/>
    <property type="match status" value="1"/>
</dbReference>
<proteinExistence type="inferred from homology"/>
<evidence type="ECO:0000313" key="9">
    <source>
        <dbReference type="RefSeq" id="XP_021810686.1"/>
    </source>
</evidence>
<keyword evidence="6" id="KW-0067">ATP-binding</keyword>
<evidence type="ECO:0000259" key="7">
    <source>
        <dbReference type="SMART" id="SM00382"/>
    </source>
</evidence>
<dbReference type="InterPro" id="IPR003591">
    <property type="entry name" value="Leu-rich_rpt_typical-subtyp"/>
</dbReference>
<dbReference type="SUPFAM" id="SSF52540">
    <property type="entry name" value="P-loop containing nucleoside triphosphate hydrolases"/>
    <property type="match status" value="1"/>
</dbReference>
<dbReference type="Gene3D" id="3.80.10.10">
    <property type="entry name" value="Ribonuclease Inhibitor"/>
    <property type="match status" value="2"/>
</dbReference>
<dbReference type="GO" id="GO:0006952">
    <property type="term" value="P:defense response"/>
    <property type="evidence" value="ECO:0007669"/>
    <property type="project" value="UniProtKB-KW"/>
</dbReference>
<organism evidence="8 9">
    <name type="scientific">Prunus avium</name>
    <name type="common">Cherry</name>
    <name type="synonym">Cerasus avium</name>
    <dbReference type="NCBI Taxonomy" id="42229"/>
    <lineage>
        <taxon>Eukaryota</taxon>
        <taxon>Viridiplantae</taxon>
        <taxon>Streptophyta</taxon>
        <taxon>Embryophyta</taxon>
        <taxon>Tracheophyta</taxon>
        <taxon>Spermatophyta</taxon>
        <taxon>Magnoliopsida</taxon>
        <taxon>eudicotyledons</taxon>
        <taxon>Gunneridae</taxon>
        <taxon>Pentapetalae</taxon>
        <taxon>rosids</taxon>
        <taxon>fabids</taxon>
        <taxon>Rosales</taxon>
        <taxon>Rosaceae</taxon>
        <taxon>Amygdaloideae</taxon>
        <taxon>Amygdaleae</taxon>
        <taxon>Prunus</taxon>
    </lineage>
</organism>
<evidence type="ECO:0000256" key="4">
    <source>
        <dbReference type="ARBA" id="ARBA00022741"/>
    </source>
</evidence>
<evidence type="ECO:0000256" key="3">
    <source>
        <dbReference type="ARBA" id="ARBA00022737"/>
    </source>
</evidence>
<keyword evidence="5" id="KW-0611">Plant defense</keyword>
<dbReference type="InterPro" id="IPR002182">
    <property type="entry name" value="NB-ARC"/>
</dbReference>
<evidence type="ECO:0000256" key="1">
    <source>
        <dbReference type="ARBA" id="ARBA00008894"/>
    </source>
</evidence>
<dbReference type="FunFam" id="1.10.10.10:FF:000322">
    <property type="entry name" value="Probable disease resistance protein At1g63360"/>
    <property type="match status" value="1"/>
</dbReference>
<dbReference type="RefSeq" id="XP_021810686.1">
    <property type="nucleotide sequence ID" value="XM_021954994.1"/>
</dbReference>
<comment type="similarity">
    <text evidence="1">Belongs to the disease resistance NB-LRR family.</text>
</comment>
<sequence>MELKRLNPASHLVYRCQPIGRLKRLERNFELLIQITECLYSMRDTINEEVTKELMWGKAPTLKCKKWLEKVGEIEDQVNDMLKIQETSSDLVIHSHVGLHQHLMSMLNKITDHLEKSPGAHGSMAYVPPGQSKTITSPILHGEAYGLVPPDNKNVNLQRRAEAKGEANVEIEMSPTQGKEAVKGKEIQEGKYLETQATASRAASKFYRKSLLGFKFGGATTEIGKPQTENKRLQAGAILKKDFKKSSKTINQTEVDNNTPLQNDGREALLEWGVHSRSIERMLHEILGCMNSVTIIRIAIYGMGGIGKTTVLKALANHVERKSMFDKVILVTVSKHWSTRKIQNEILRQLSMCVPDSETDSRVAEKLLQVLNSRKFLLLLDDVWECLDLKAVGIPHLSSGNGFKMILATRIRAVCNEMVVNRVIEMETVSREEAWELFCEQVGAVVDLPCVQPYARAIVEECGGLPLLIIVTGRALTGVNDALVWKHALSELLLPSTNAAYDTEAVMHRMKFSYDRLRDCDIKSCFLYCAFLSEDQEVNIYELVKYCIQEGLISGNWDDACKRGHEIVDILVGASLLQSTKGGLSIKMHAMVRDLASMIILSKAERLQFLLRPYLLYRPLESAESNRLLIDGGCQFLLKGGAGLRESLPAEKWEQAKMIALMDNELSSLPENPCCPDLLILFLQRNRCLRVIPAAFFDHMPSLEVLNLSNTRIKFLPQSISNLKRLKILILRNCERLVVLPSEVGSLGDLEVLDLRGTEVDKLPDEIGSLTSLRHLEVSFYGSISPNEYAKLPHQLISPGIISKLISLETLSIDVYPGDQRWKKSLESITKEVCSLTKLTALCFSFPEVELLQLFLQTCTRWKNELLTMFKFVVGDDVKRIVSRVPNFVVLDYNQQGQCLRFVNGERVPDVVVEVLARTVAFYLDHHLSICSLSEFGVSNMSGLKLCILSECPQIHSIIDGTEPTNPAFPSLEYLSVHYLPNLENIWEGVRPLPFGSFTKLRILLVYACPKLKNVFTTSMLSCVSNLEELLVEDCPAIEVITLEDESMDSGTVRLLRLKRLTLNHLPRLANISEGAWPSLEYISLHGCPNWKTIAMNSKVEVNCKED</sequence>
<dbReference type="SMART" id="SM00369">
    <property type="entry name" value="LRR_TYP"/>
    <property type="match status" value="2"/>
</dbReference>
<dbReference type="InterPro" id="IPR036388">
    <property type="entry name" value="WH-like_DNA-bd_sf"/>
</dbReference>
<dbReference type="InterPro" id="IPR027417">
    <property type="entry name" value="P-loop_NTPase"/>
</dbReference>
<keyword evidence="8" id="KW-1185">Reference proteome</keyword>
<dbReference type="FunFam" id="3.40.50.300:FF:001091">
    <property type="entry name" value="Probable disease resistance protein At1g61300"/>
    <property type="match status" value="1"/>
</dbReference>
<dbReference type="GO" id="GO:0005524">
    <property type="term" value="F:ATP binding"/>
    <property type="evidence" value="ECO:0007669"/>
    <property type="project" value="UniProtKB-KW"/>
</dbReference>
<dbReference type="InterPro" id="IPR050905">
    <property type="entry name" value="Plant_NBS-LRR"/>
</dbReference>
<protein>
    <submittedName>
        <fullName evidence="9">Probable disease resistance protein At4g27220</fullName>
    </submittedName>
</protein>
<dbReference type="Gene3D" id="3.40.50.300">
    <property type="entry name" value="P-loop containing nucleotide triphosphate hydrolases"/>
    <property type="match status" value="1"/>
</dbReference>
<dbReference type="GO" id="GO:0043531">
    <property type="term" value="F:ADP binding"/>
    <property type="evidence" value="ECO:0007669"/>
    <property type="project" value="InterPro"/>
</dbReference>
<evidence type="ECO:0000256" key="5">
    <source>
        <dbReference type="ARBA" id="ARBA00022821"/>
    </source>
</evidence>